<evidence type="ECO:0000313" key="2">
    <source>
        <dbReference type="EMBL" id="REG27163.1"/>
    </source>
</evidence>
<sequence>MARDYRRAWLPFVLNSLRYIVRRTGTPIVPVTSVGAEETAPLFGKIPASFLGIPYLPLTSPPLPGWWTIRFGDPRRMGELPPEAAEDMS</sequence>
<dbReference type="RefSeq" id="WP_053067026.1">
    <property type="nucleotide sequence ID" value="NZ_CP011509.1"/>
</dbReference>
<keyword evidence="1" id="KW-0012">Acyltransferase</keyword>
<dbReference type="EMBL" id="CP011509">
    <property type="protein sequence ID" value="AKJ06084.1"/>
    <property type="molecule type" value="Genomic_DNA"/>
</dbReference>
<evidence type="ECO:0000313" key="4">
    <source>
        <dbReference type="Proteomes" id="UP000256345"/>
    </source>
</evidence>
<protein>
    <submittedName>
        <fullName evidence="1">Acyltransferase family protein</fullName>
    </submittedName>
</protein>
<proteinExistence type="predicted"/>
<reference evidence="2 4" key="2">
    <citation type="submission" date="2018-08" db="EMBL/GenBank/DDBJ databases">
        <title>Genomic Encyclopedia of Archaeal and Bacterial Type Strains, Phase II (KMG-II): from individual species to whole genera.</title>
        <authorList>
            <person name="Goeker M."/>
        </authorList>
    </citation>
    <scope>NUCLEOTIDE SEQUENCE [LARGE SCALE GENOMIC DNA]</scope>
    <source>
        <strain evidence="2 4">DSM 2261</strain>
    </source>
</reference>
<keyword evidence="4" id="KW-1185">Reference proteome</keyword>
<dbReference type="KEGG" id="age:AA314_07710"/>
<dbReference type="GO" id="GO:0016746">
    <property type="term" value="F:acyltransferase activity"/>
    <property type="evidence" value="ECO:0007669"/>
    <property type="project" value="UniProtKB-KW"/>
</dbReference>
<dbReference type="EMBL" id="QUMU01000010">
    <property type="protein sequence ID" value="REG27163.1"/>
    <property type="molecule type" value="Genomic_DNA"/>
</dbReference>
<reference evidence="1 3" key="1">
    <citation type="submission" date="2015-05" db="EMBL/GenBank/DDBJ databases">
        <title>Genome assembly of Archangium gephyra DSM 2261.</title>
        <authorList>
            <person name="Sharma G."/>
            <person name="Subramanian S."/>
        </authorList>
    </citation>
    <scope>NUCLEOTIDE SEQUENCE [LARGE SCALE GENOMIC DNA]</scope>
    <source>
        <strain evidence="1 3">DSM 2261</strain>
    </source>
</reference>
<dbReference type="Proteomes" id="UP000256345">
    <property type="component" value="Unassembled WGS sequence"/>
</dbReference>
<evidence type="ECO:0000313" key="1">
    <source>
        <dbReference type="EMBL" id="AKJ06084.1"/>
    </source>
</evidence>
<evidence type="ECO:0000313" key="3">
    <source>
        <dbReference type="Proteomes" id="UP000035579"/>
    </source>
</evidence>
<organism evidence="1 3">
    <name type="scientific">Archangium gephyra</name>
    <dbReference type="NCBI Taxonomy" id="48"/>
    <lineage>
        <taxon>Bacteria</taxon>
        <taxon>Pseudomonadati</taxon>
        <taxon>Myxococcota</taxon>
        <taxon>Myxococcia</taxon>
        <taxon>Myxococcales</taxon>
        <taxon>Cystobacterineae</taxon>
        <taxon>Archangiaceae</taxon>
        <taxon>Archangium</taxon>
    </lineage>
</organism>
<dbReference type="AlphaFoldDB" id="A0AAC8QET5"/>
<gene>
    <name evidence="1" type="ORF">AA314_07710</name>
    <name evidence="2" type="ORF">ATI61_110170</name>
</gene>
<keyword evidence="1" id="KW-0808">Transferase</keyword>
<dbReference type="Proteomes" id="UP000035579">
    <property type="component" value="Chromosome"/>
</dbReference>
<name>A0AAC8QET5_9BACT</name>
<accession>A0AAC8QET5</accession>